<evidence type="ECO:0000313" key="2">
    <source>
        <dbReference type="Proteomes" id="UP000045824"/>
    </source>
</evidence>
<reference evidence="1 2" key="1">
    <citation type="submission" date="2015-03" db="EMBL/GenBank/DDBJ databases">
        <authorList>
            <person name="Murphy D."/>
        </authorList>
    </citation>
    <scope>NUCLEOTIDE SEQUENCE [LARGE SCALE GENOMIC DNA]</scope>
    <source>
        <strain evidence="1 2">FCF326</strain>
    </source>
</reference>
<name>A0A0T9KMD6_YERKR</name>
<protein>
    <submittedName>
        <fullName evidence="1">Uncharacterized protein</fullName>
    </submittedName>
</protein>
<organism evidence="1 2">
    <name type="scientific">Yersinia kristensenii</name>
    <dbReference type="NCBI Taxonomy" id="28152"/>
    <lineage>
        <taxon>Bacteria</taxon>
        <taxon>Pseudomonadati</taxon>
        <taxon>Pseudomonadota</taxon>
        <taxon>Gammaproteobacteria</taxon>
        <taxon>Enterobacterales</taxon>
        <taxon>Yersiniaceae</taxon>
        <taxon>Yersinia</taxon>
    </lineage>
</organism>
<dbReference type="EMBL" id="CPYI01000001">
    <property type="protein sequence ID" value="CNE13067.1"/>
    <property type="molecule type" value="Genomic_DNA"/>
</dbReference>
<evidence type="ECO:0000313" key="1">
    <source>
        <dbReference type="EMBL" id="CNE13067.1"/>
    </source>
</evidence>
<gene>
    <name evidence="1" type="ORF">ERS008491_00518</name>
</gene>
<sequence>MPVLTSEPGPEIFPAAVKLASVLSVPLVFSSMSRAVLITAVFSSVPLPKVSALAVAPRLLSLDTDRVPALMFHAVTSVVEPLSVQVLLPVFT</sequence>
<dbReference type="Proteomes" id="UP000045824">
    <property type="component" value="Unassembled WGS sequence"/>
</dbReference>
<dbReference type="AlphaFoldDB" id="A0A0T9KMD6"/>
<proteinExistence type="predicted"/>
<accession>A0A0T9KMD6</accession>